<dbReference type="AlphaFoldDB" id="A0A2P2NHF2"/>
<organism evidence="1">
    <name type="scientific">Rhizophora mucronata</name>
    <name type="common">Asiatic mangrove</name>
    <dbReference type="NCBI Taxonomy" id="61149"/>
    <lineage>
        <taxon>Eukaryota</taxon>
        <taxon>Viridiplantae</taxon>
        <taxon>Streptophyta</taxon>
        <taxon>Embryophyta</taxon>
        <taxon>Tracheophyta</taxon>
        <taxon>Spermatophyta</taxon>
        <taxon>Magnoliopsida</taxon>
        <taxon>eudicotyledons</taxon>
        <taxon>Gunneridae</taxon>
        <taxon>Pentapetalae</taxon>
        <taxon>rosids</taxon>
        <taxon>fabids</taxon>
        <taxon>Malpighiales</taxon>
        <taxon>Rhizophoraceae</taxon>
        <taxon>Rhizophora</taxon>
    </lineage>
</organism>
<sequence length="52" mass="6013">MLDHPGTKPTVTESVMYGNSRQHSCTTNIGIEHFHQQQQKDAQTSFILFFFK</sequence>
<proteinExistence type="predicted"/>
<dbReference type="EMBL" id="GGEC01061441">
    <property type="protein sequence ID" value="MBX41925.1"/>
    <property type="molecule type" value="Transcribed_RNA"/>
</dbReference>
<protein>
    <submittedName>
        <fullName evidence="1">Uncharacterized protein</fullName>
    </submittedName>
</protein>
<reference evidence="1" key="1">
    <citation type="submission" date="2018-02" db="EMBL/GenBank/DDBJ databases">
        <title>Rhizophora mucronata_Transcriptome.</title>
        <authorList>
            <person name="Meera S.P."/>
            <person name="Sreeshan A."/>
            <person name="Augustine A."/>
        </authorList>
    </citation>
    <scope>NUCLEOTIDE SEQUENCE</scope>
    <source>
        <tissue evidence="1">Leaf</tissue>
    </source>
</reference>
<evidence type="ECO:0000313" key="1">
    <source>
        <dbReference type="EMBL" id="MBX41925.1"/>
    </source>
</evidence>
<accession>A0A2P2NHF2</accession>
<name>A0A2P2NHF2_RHIMU</name>